<feature type="non-terminal residue" evidence="1">
    <location>
        <position position="284"/>
    </location>
</feature>
<evidence type="ECO:0000313" key="1">
    <source>
        <dbReference type="EMBL" id="GAI04084.1"/>
    </source>
</evidence>
<accession>X1MCK8</accession>
<reference evidence="1" key="1">
    <citation type="journal article" date="2014" name="Front. Microbiol.">
        <title>High frequency of phylogenetically diverse reductive dehalogenase-homologous genes in deep subseafloor sedimentary metagenomes.</title>
        <authorList>
            <person name="Kawai M."/>
            <person name="Futagami T."/>
            <person name="Toyoda A."/>
            <person name="Takaki Y."/>
            <person name="Nishi S."/>
            <person name="Hori S."/>
            <person name="Arai W."/>
            <person name="Tsubouchi T."/>
            <person name="Morono Y."/>
            <person name="Uchiyama I."/>
            <person name="Ito T."/>
            <person name="Fujiyama A."/>
            <person name="Inagaki F."/>
            <person name="Takami H."/>
        </authorList>
    </citation>
    <scope>NUCLEOTIDE SEQUENCE</scope>
    <source>
        <strain evidence="1">Expedition CK06-06</strain>
    </source>
</reference>
<comment type="caution">
    <text evidence="1">The sequence shown here is derived from an EMBL/GenBank/DDBJ whole genome shotgun (WGS) entry which is preliminary data.</text>
</comment>
<sequence length="284" mass="32567">MRKAIRLDEVIIALDKQLVENNIEEVLKPLEYVEKQSGLDGKMIKKITETYKAIGRDDLVKKFAAQITKDSVVQKEMKVSKTASSTQKLKKEPVAEKDTGFKKDTIKFDKDEKRLNDNIEHFDIAVKDIESAISQLRKAIRLDEVIIALDKQLVENNIEEVLKPLEYVEKQSGLDGKMIKKITETYKAIGRDDLVKKFAAQITKDSVVQKEMKVSKTASSTQKLKKEPVAEKNILMRRSFHLIQQATLQWLNKFLYCPDHISISSYKGQEHFCKSIIPESRDAL</sequence>
<proteinExistence type="predicted"/>
<organism evidence="1">
    <name type="scientific">marine sediment metagenome</name>
    <dbReference type="NCBI Taxonomy" id="412755"/>
    <lineage>
        <taxon>unclassified sequences</taxon>
        <taxon>metagenomes</taxon>
        <taxon>ecological metagenomes</taxon>
    </lineage>
</organism>
<gene>
    <name evidence="1" type="ORF">S06H3_19172</name>
</gene>
<protein>
    <submittedName>
        <fullName evidence="1">Uncharacterized protein</fullName>
    </submittedName>
</protein>
<dbReference type="AlphaFoldDB" id="X1MCK8"/>
<dbReference type="EMBL" id="BARV01009787">
    <property type="protein sequence ID" value="GAI04084.1"/>
    <property type="molecule type" value="Genomic_DNA"/>
</dbReference>
<name>X1MCK8_9ZZZZ</name>